<sequence length="71" mass="8179">MNIQKVLTPLHPLYTGEIYDSQMADPKKKLSNGTVYFMFTAEWKNGTVKQDLVSVRIVNDVFGAYDFFRSN</sequence>
<organism evidence="1">
    <name type="scientific">Aeromonas sp. Ne-1</name>
    <dbReference type="NCBI Taxonomy" id="1675689"/>
    <lineage>
        <taxon>Bacteria</taxon>
        <taxon>Pseudomonadati</taxon>
        <taxon>Pseudomonadota</taxon>
        <taxon>Gammaproteobacteria</taxon>
        <taxon>Aeromonadales</taxon>
        <taxon>Aeromonadaceae</taxon>
        <taxon>Aeromonas</taxon>
    </lineage>
</organism>
<protein>
    <submittedName>
        <fullName evidence="1">Uncharacterized protein</fullName>
    </submittedName>
</protein>
<dbReference type="EMBL" id="KP738729">
    <property type="protein sequence ID" value="AKO69673.1"/>
    <property type="molecule type" value="Genomic_DNA"/>
</dbReference>
<reference evidence="1" key="1">
    <citation type="journal article" date="2015" name="Toxicon">
        <title>Production level of tetrodotoxin in Aeromonas is associated with the copy number of a plasmid.</title>
        <authorList>
            <person name="Liu J."/>
            <person name="Wei F."/>
            <person name="Lu Y."/>
            <person name="Ma T."/>
            <person name="Zhao J."/>
            <person name="Gong X."/>
            <person name="Bao B."/>
        </authorList>
    </citation>
    <scope>NUCLEOTIDE SEQUENCE</scope>
    <source>
        <strain evidence="1">Ne-1</strain>
        <plasmid evidence="1">pNe-1</plasmid>
    </source>
</reference>
<accession>A0A0H4J9J1</accession>
<dbReference type="AlphaFoldDB" id="A0A0H4J9J1"/>
<name>A0A0H4J9J1_9GAMM</name>
<evidence type="ECO:0000313" key="1">
    <source>
        <dbReference type="EMBL" id="AKO69673.1"/>
    </source>
</evidence>
<geneLocation type="plasmid" evidence="1">
    <name>pNe-1</name>
</geneLocation>
<proteinExistence type="predicted"/>
<keyword evidence="1" id="KW-0614">Plasmid</keyword>